<protein>
    <recommendedName>
        <fullName evidence="2">UBC core domain-containing protein</fullName>
    </recommendedName>
</protein>
<accession>A0A6A0H5Y1</accession>
<dbReference type="OrthoDB" id="10249039at2759"/>
<dbReference type="AlphaFoldDB" id="A0A6A0H5Y1"/>
<evidence type="ECO:0000313" key="1">
    <source>
        <dbReference type="EMBL" id="KAA0200152.1"/>
    </source>
</evidence>
<dbReference type="Gene3D" id="3.10.110.10">
    <property type="entry name" value="Ubiquitin Conjugating Enzyme"/>
    <property type="match status" value="2"/>
</dbReference>
<comment type="caution">
    <text evidence="1">The sequence shown here is derived from an EMBL/GenBank/DDBJ whole genome shotgun (WGS) entry which is preliminary data.</text>
</comment>
<proteinExistence type="predicted"/>
<name>A0A6A0H5Y1_HYAAZ</name>
<evidence type="ECO:0008006" key="2">
    <source>
        <dbReference type="Google" id="ProtNLM"/>
    </source>
</evidence>
<sequence>MQDNLPEGCSVDFQDPDQLHTFTLTVAPSEGLWRGGKFHFSVVVPDEYNNVDLLNFDDPLNLEAANHYQKDKESFKRKVRQYIDLNNKQ</sequence>
<dbReference type="InterPro" id="IPR016135">
    <property type="entry name" value="UBQ-conjugating_enzyme/RWD"/>
</dbReference>
<dbReference type="Proteomes" id="UP000711488">
    <property type="component" value="Unassembled WGS sequence"/>
</dbReference>
<reference evidence="1" key="3">
    <citation type="submission" date="2019-06" db="EMBL/GenBank/DDBJ databases">
        <authorList>
            <person name="Poynton C."/>
            <person name="Hasenbein S."/>
            <person name="Benoit J.B."/>
            <person name="Sepulveda M.S."/>
            <person name="Poelchau M.F."/>
            <person name="Murali S.C."/>
            <person name="Chen S."/>
            <person name="Glastad K.M."/>
            <person name="Werren J.H."/>
            <person name="Vineis J.H."/>
            <person name="Bowen J.L."/>
            <person name="Friedrich M."/>
            <person name="Jones J."/>
            <person name="Robertson H.M."/>
            <person name="Feyereisen R."/>
            <person name="Mechler-Hickson A."/>
            <person name="Mathers N."/>
            <person name="Lee C.E."/>
            <person name="Colbourne J.K."/>
            <person name="Biales A."/>
            <person name="Johnston J.S."/>
            <person name="Wellborn G.A."/>
            <person name="Rosendale A.J."/>
            <person name="Cridge A.G."/>
            <person name="Munoz-Torres M.C."/>
            <person name="Bain P.A."/>
            <person name="Manny A.R."/>
            <person name="Major K.M."/>
            <person name="Lambert F.N."/>
            <person name="Vulpe C.D."/>
            <person name="Tuck P."/>
            <person name="Blalock B.J."/>
            <person name="Lin Y.-Y."/>
            <person name="Smith M.E."/>
            <person name="Ochoa-Acuna H."/>
            <person name="Chen M.-J.M."/>
            <person name="Childers C.P."/>
            <person name="Qu J."/>
            <person name="Dugan S."/>
            <person name="Lee S.L."/>
            <person name="Chao H."/>
            <person name="Dinh H."/>
            <person name="Han Y."/>
            <person name="Doddapaneni H."/>
            <person name="Worley K.C."/>
            <person name="Muzny D.M."/>
            <person name="Gibbs R.A."/>
            <person name="Richards S."/>
        </authorList>
    </citation>
    <scope>NUCLEOTIDE SEQUENCE</scope>
    <source>
        <strain evidence="1">HAZT.00-mixed</strain>
        <tissue evidence="1">Whole organism</tissue>
    </source>
</reference>
<dbReference type="EMBL" id="JQDR03006498">
    <property type="protein sequence ID" value="KAA0200152.1"/>
    <property type="molecule type" value="Genomic_DNA"/>
</dbReference>
<gene>
    <name evidence="1" type="ORF">HAZT_HAZT008426</name>
</gene>
<reference evidence="1" key="1">
    <citation type="submission" date="2014-08" db="EMBL/GenBank/DDBJ databases">
        <authorList>
            <person name="Murali S."/>
            <person name="Richards S."/>
            <person name="Bandaranaike D."/>
            <person name="Bellair M."/>
            <person name="Blankenburg K."/>
            <person name="Chao H."/>
            <person name="Dinh H."/>
            <person name="Doddapaneni H."/>
            <person name="Dugan-Rocha S."/>
            <person name="Elkadiri S."/>
            <person name="Gnanaolivu R."/>
            <person name="Hughes D."/>
            <person name="Lee S."/>
            <person name="Li M."/>
            <person name="Ming W."/>
            <person name="Munidasa M."/>
            <person name="Muniz J."/>
            <person name="Nguyen L."/>
            <person name="Osuji N."/>
            <person name="Pu L.-L."/>
            <person name="Puazo M."/>
            <person name="Skinner E."/>
            <person name="Qu C."/>
            <person name="Quiroz J."/>
            <person name="Raj R."/>
            <person name="Weissenberger G."/>
            <person name="Xin Y."/>
            <person name="Zou X."/>
            <person name="Han Y."/>
            <person name="Worley K."/>
            <person name="Muzny D."/>
            <person name="Gibbs R."/>
        </authorList>
    </citation>
    <scope>NUCLEOTIDE SEQUENCE</scope>
    <source>
        <strain evidence="1">HAZT.00-mixed</strain>
        <tissue evidence="1">Whole organism</tissue>
    </source>
</reference>
<reference evidence="1" key="2">
    <citation type="journal article" date="2018" name="Environ. Sci. Technol.">
        <title>The Toxicogenome of Hyalella azteca: A Model for Sediment Ecotoxicology and Evolutionary Toxicology.</title>
        <authorList>
            <person name="Poynton H.C."/>
            <person name="Hasenbein S."/>
            <person name="Benoit J.B."/>
            <person name="Sepulveda M.S."/>
            <person name="Poelchau M.F."/>
            <person name="Hughes D.S.T."/>
            <person name="Murali S.C."/>
            <person name="Chen S."/>
            <person name="Glastad K.M."/>
            <person name="Goodisman M.A.D."/>
            <person name="Werren J.H."/>
            <person name="Vineis J.H."/>
            <person name="Bowen J.L."/>
            <person name="Friedrich M."/>
            <person name="Jones J."/>
            <person name="Robertson H.M."/>
            <person name="Feyereisen R."/>
            <person name="Mechler-Hickson A."/>
            <person name="Mathers N."/>
            <person name="Lee C.E."/>
            <person name="Colbourne J.K."/>
            <person name="Biales A."/>
            <person name="Johnston J.S."/>
            <person name="Wellborn G.A."/>
            <person name="Rosendale A.J."/>
            <person name="Cridge A.G."/>
            <person name="Munoz-Torres M.C."/>
            <person name="Bain P.A."/>
            <person name="Manny A.R."/>
            <person name="Major K.M."/>
            <person name="Lambert F.N."/>
            <person name="Vulpe C.D."/>
            <person name="Tuck P."/>
            <person name="Blalock B.J."/>
            <person name="Lin Y.Y."/>
            <person name="Smith M.E."/>
            <person name="Ochoa-Acuna H."/>
            <person name="Chen M.M."/>
            <person name="Childers C.P."/>
            <person name="Qu J."/>
            <person name="Dugan S."/>
            <person name="Lee S.L."/>
            <person name="Chao H."/>
            <person name="Dinh H."/>
            <person name="Han Y."/>
            <person name="Doddapaneni H."/>
            <person name="Worley K.C."/>
            <person name="Muzny D.M."/>
            <person name="Gibbs R.A."/>
            <person name="Richards S."/>
        </authorList>
    </citation>
    <scope>NUCLEOTIDE SEQUENCE</scope>
    <source>
        <strain evidence="1">HAZT.00-mixed</strain>
        <tissue evidence="1">Whole organism</tissue>
    </source>
</reference>
<organism evidence="1">
    <name type="scientific">Hyalella azteca</name>
    <name type="common">Amphipod</name>
    <dbReference type="NCBI Taxonomy" id="294128"/>
    <lineage>
        <taxon>Eukaryota</taxon>
        <taxon>Metazoa</taxon>
        <taxon>Ecdysozoa</taxon>
        <taxon>Arthropoda</taxon>
        <taxon>Crustacea</taxon>
        <taxon>Multicrustacea</taxon>
        <taxon>Malacostraca</taxon>
        <taxon>Eumalacostraca</taxon>
        <taxon>Peracarida</taxon>
        <taxon>Amphipoda</taxon>
        <taxon>Senticaudata</taxon>
        <taxon>Talitrida</taxon>
        <taxon>Talitroidea</taxon>
        <taxon>Hyalellidae</taxon>
        <taxon>Hyalella</taxon>
    </lineage>
</organism>
<dbReference type="SUPFAM" id="SSF54495">
    <property type="entry name" value="UBC-like"/>
    <property type="match status" value="1"/>
</dbReference>